<protein>
    <submittedName>
        <fullName evidence="1">Uncharacterized protein</fullName>
    </submittedName>
</protein>
<dbReference type="Proteomes" id="UP000499080">
    <property type="component" value="Unassembled WGS sequence"/>
</dbReference>
<organism evidence="1 2">
    <name type="scientific">Araneus ventricosus</name>
    <name type="common">Orbweaver spider</name>
    <name type="synonym">Epeira ventricosa</name>
    <dbReference type="NCBI Taxonomy" id="182803"/>
    <lineage>
        <taxon>Eukaryota</taxon>
        <taxon>Metazoa</taxon>
        <taxon>Ecdysozoa</taxon>
        <taxon>Arthropoda</taxon>
        <taxon>Chelicerata</taxon>
        <taxon>Arachnida</taxon>
        <taxon>Araneae</taxon>
        <taxon>Araneomorphae</taxon>
        <taxon>Entelegynae</taxon>
        <taxon>Araneoidea</taxon>
        <taxon>Araneidae</taxon>
        <taxon>Araneus</taxon>
    </lineage>
</organism>
<keyword evidence="2" id="KW-1185">Reference proteome</keyword>
<proteinExistence type="predicted"/>
<accession>A0A4Y2K4R6</accession>
<dbReference type="AlphaFoldDB" id="A0A4Y2K4R6"/>
<name>A0A4Y2K4R6_ARAVE</name>
<comment type="caution">
    <text evidence="1">The sequence shown here is derived from an EMBL/GenBank/DDBJ whole genome shotgun (WGS) entry which is preliminary data.</text>
</comment>
<dbReference type="EMBL" id="BGPR01004183">
    <property type="protein sequence ID" value="GBM96848.1"/>
    <property type="molecule type" value="Genomic_DNA"/>
</dbReference>
<gene>
    <name evidence="1" type="ORF">AVEN_111392_1</name>
</gene>
<reference evidence="1 2" key="1">
    <citation type="journal article" date="2019" name="Sci. Rep.">
        <title>Orb-weaving spider Araneus ventricosus genome elucidates the spidroin gene catalogue.</title>
        <authorList>
            <person name="Kono N."/>
            <person name="Nakamura H."/>
            <person name="Ohtoshi R."/>
            <person name="Moran D.A.P."/>
            <person name="Shinohara A."/>
            <person name="Yoshida Y."/>
            <person name="Fujiwara M."/>
            <person name="Mori M."/>
            <person name="Tomita M."/>
            <person name="Arakawa K."/>
        </authorList>
    </citation>
    <scope>NUCLEOTIDE SEQUENCE [LARGE SCALE GENOMIC DNA]</scope>
</reference>
<evidence type="ECO:0000313" key="1">
    <source>
        <dbReference type="EMBL" id="GBM96848.1"/>
    </source>
</evidence>
<evidence type="ECO:0000313" key="2">
    <source>
        <dbReference type="Proteomes" id="UP000499080"/>
    </source>
</evidence>
<sequence length="174" mass="19618">MSKTLTWSALTLNHPYDYSVIRNGKISPFISLDKWLVWEKLCDMYSEAVSSISAEKSDKVLRSVASASFPEARLTSRHVLERRDVVVARGLVRWLGHSAEMLVNTRTSMASESIDGVLNTARAFVPTDCCRWCTRLLNDATGSGRQQIPKYVLEQPTHSKWEQGNCSSSRQVRP</sequence>